<dbReference type="Pfam" id="PF00596">
    <property type="entry name" value="Aldolase_II"/>
    <property type="match status" value="1"/>
</dbReference>
<dbReference type="PANTHER" id="PTHR22789">
    <property type="entry name" value="FUCULOSE PHOSPHATE ALDOLASE"/>
    <property type="match status" value="1"/>
</dbReference>
<accession>A0AAU7YZZ2</accession>
<dbReference type="InterPro" id="IPR036409">
    <property type="entry name" value="Aldolase_II/adducin_N_sf"/>
</dbReference>
<dbReference type="EMBL" id="CP132938">
    <property type="protein sequence ID" value="XCB22087.1"/>
    <property type="molecule type" value="Genomic_DNA"/>
</dbReference>
<evidence type="ECO:0000259" key="3">
    <source>
        <dbReference type="SMART" id="SM01007"/>
    </source>
</evidence>
<dbReference type="AlphaFoldDB" id="A0AAU7YZZ2"/>
<reference evidence="4" key="2">
    <citation type="journal article" date="2024" name="Environ. Microbiol.">
        <title>Genome analysis and description of Tunturibacter gen. nov. expands the diversity of Terriglobia in tundra soils.</title>
        <authorList>
            <person name="Messyasz A."/>
            <person name="Mannisto M.K."/>
            <person name="Kerkhof L.J."/>
            <person name="Haggblom M.M."/>
        </authorList>
    </citation>
    <scope>NUCLEOTIDE SEQUENCE</scope>
    <source>
        <strain evidence="4">M8UP39</strain>
    </source>
</reference>
<dbReference type="InterPro" id="IPR001303">
    <property type="entry name" value="Aldolase_II/adducin_N"/>
</dbReference>
<evidence type="ECO:0000256" key="1">
    <source>
        <dbReference type="ARBA" id="ARBA00022723"/>
    </source>
</evidence>
<dbReference type="GO" id="GO:0046872">
    <property type="term" value="F:metal ion binding"/>
    <property type="evidence" value="ECO:0007669"/>
    <property type="project" value="UniProtKB-KW"/>
</dbReference>
<protein>
    <submittedName>
        <fullName evidence="4">Class II aldolase/adducin family protein</fullName>
    </submittedName>
</protein>
<keyword evidence="2" id="KW-0456">Lyase</keyword>
<dbReference type="GO" id="GO:0016832">
    <property type="term" value="F:aldehyde-lyase activity"/>
    <property type="evidence" value="ECO:0007669"/>
    <property type="project" value="TreeGrafter"/>
</dbReference>
<dbReference type="Gene3D" id="3.40.225.10">
    <property type="entry name" value="Class II aldolase/adducin N-terminal domain"/>
    <property type="match status" value="1"/>
</dbReference>
<organism evidence="4">
    <name type="scientific">Tunturiibacter gelidiferens</name>
    <dbReference type="NCBI Taxonomy" id="3069689"/>
    <lineage>
        <taxon>Bacteria</taxon>
        <taxon>Pseudomonadati</taxon>
        <taxon>Acidobacteriota</taxon>
        <taxon>Terriglobia</taxon>
        <taxon>Terriglobales</taxon>
        <taxon>Acidobacteriaceae</taxon>
        <taxon>Tunturiibacter</taxon>
    </lineage>
</organism>
<evidence type="ECO:0000313" key="4">
    <source>
        <dbReference type="EMBL" id="XCB22087.1"/>
    </source>
</evidence>
<name>A0AAU7YZZ2_9BACT</name>
<gene>
    <name evidence="4" type="ORF">RBB81_21305</name>
</gene>
<dbReference type="InterPro" id="IPR050197">
    <property type="entry name" value="Aldolase_class_II_sugar_metab"/>
</dbReference>
<dbReference type="KEGG" id="tgi:RBB81_21305"/>
<sequence length="245" mass="27261">MDNSDERIAGQVKELVAANHVLFARGVVDGFGHVSVRHAIDPARFLLSRSMAPALVASGDILTYDLEGREVRDDTRPSYIERFIHSEVYRARPDVMAVVHSHSPAVIPFSVVKSATIRPVYHLAGFLGESTPVYEIREDAGDSTDLLIRDSRLGAALSRCLKQHVAVLLRGHGSTVVGENLRQAVFRAVYLEMNARIQADALQLGEVTYLTAEEAAAAAITNERQMDRAWDLWLWEAERHRSIYT</sequence>
<dbReference type="RefSeq" id="WP_353072083.1">
    <property type="nucleotide sequence ID" value="NZ_CP132938.1"/>
</dbReference>
<dbReference type="GO" id="GO:0005829">
    <property type="term" value="C:cytosol"/>
    <property type="evidence" value="ECO:0007669"/>
    <property type="project" value="TreeGrafter"/>
</dbReference>
<dbReference type="SMART" id="SM01007">
    <property type="entry name" value="Aldolase_II"/>
    <property type="match status" value="1"/>
</dbReference>
<keyword evidence="1" id="KW-0479">Metal-binding</keyword>
<reference evidence="4" key="1">
    <citation type="submission" date="2023-08" db="EMBL/GenBank/DDBJ databases">
        <authorList>
            <person name="Messyasz A."/>
            <person name="Mannisto M.K."/>
            <person name="Kerkhof L.J."/>
            <person name="Haggblom M."/>
        </authorList>
    </citation>
    <scope>NUCLEOTIDE SEQUENCE</scope>
    <source>
        <strain evidence="4">M8UP39</strain>
    </source>
</reference>
<feature type="domain" description="Class II aldolase/adducin N-terminal" evidence="3">
    <location>
        <begin position="13"/>
        <end position="199"/>
    </location>
</feature>
<proteinExistence type="predicted"/>
<dbReference type="SUPFAM" id="SSF53639">
    <property type="entry name" value="AraD/HMP-PK domain-like"/>
    <property type="match status" value="1"/>
</dbReference>
<dbReference type="GO" id="GO:0019323">
    <property type="term" value="P:pentose catabolic process"/>
    <property type="evidence" value="ECO:0007669"/>
    <property type="project" value="TreeGrafter"/>
</dbReference>
<dbReference type="PANTHER" id="PTHR22789:SF0">
    <property type="entry name" value="3-OXO-TETRONATE 4-PHOSPHATE DECARBOXYLASE-RELATED"/>
    <property type="match status" value="1"/>
</dbReference>
<evidence type="ECO:0000256" key="2">
    <source>
        <dbReference type="ARBA" id="ARBA00023239"/>
    </source>
</evidence>